<keyword evidence="3 5" id="KW-1133">Transmembrane helix</keyword>
<dbReference type="SUPFAM" id="SSF103473">
    <property type="entry name" value="MFS general substrate transporter"/>
    <property type="match status" value="1"/>
</dbReference>
<name>A0AAV4Q2D4_CAEEX</name>
<feature type="transmembrane region" description="Helical" evidence="5">
    <location>
        <begin position="100"/>
        <end position="120"/>
    </location>
</feature>
<keyword evidence="4 5" id="KW-0472">Membrane</keyword>
<evidence type="ECO:0000313" key="6">
    <source>
        <dbReference type="EMBL" id="GIY03570.1"/>
    </source>
</evidence>
<evidence type="ECO:0000256" key="5">
    <source>
        <dbReference type="SAM" id="Phobius"/>
    </source>
</evidence>
<dbReference type="InterPro" id="IPR050382">
    <property type="entry name" value="MFS_Na/Anion_cotransporter"/>
</dbReference>
<comment type="subcellular location">
    <subcellularLocation>
        <location evidence="1">Membrane</location>
        <topology evidence="1">Multi-pass membrane protein</topology>
    </subcellularLocation>
</comment>
<dbReference type="GO" id="GO:0022857">
    <property type="term" value="F:transmembrane transporter activity"/>
    <property type="evidence" value="ECO:0007669"/>
    <property type="project" value="TreeGrafter"/>
</dbReference>
<protein>
    <recommendedName>
        <fullName evidence="8">Sialin</fullName>
    </recommendedName>
</protein>
<evidence type="ECO:0008006" key="8">
    <source>
        <dbReference type="Google" id="ProtNLM"/>
    </source>
</evidence>
<dbReference type="PANTHER" id="PTHR11662:SF399">
    <property type="entry name" value="FI19708P1-RELATED"/>
    <property type="match status" value="1"/>
</dbReference>
<feature type="transmembrane region" description="Helical" evidence="5">
    <location>
        <begin position="21"/>
        <end position="47"/>
    </location>
</feature>
<evidence type="ECO:0000256" key="3">
    <source>
        <dbReference type="ARBA" id="ARBA00022989"/>
    </source>
</evidence>
<comment type="caution">
    <text evidence="6">The sequence shown here is derived from an EMBL/GenBank/DDBJ whole genome shotgun (WGS) entry which is preliminary data.</text>
</comment>
<dbReference type="EMBL" id="BPLR01005598">
    <property type="protein sequence ID" value="GIY03570.1"/>
    <property type="molecule type" value="Genomic_DNA"/>
</dbReference>
<dbReference type="GO" id="GO:0006820">
    <property type="term" value="P:monoatomic anion transport"/>
    <property type="evidence" value="ECO:0007669"/>
    <property type="project" value="TreeGrafter"/>
</dbReference>
<dbReference type="InterPro" id="IPR036259">
    <property type="entry name" value="MFS_trans_sf"/>
</dbReference>
<dbReference type="AlphaFoldDB" id="A0AAV4Q2D4"/>
<evidence type="ECO:0000313" key="7">
    <source>
        <dbReference type="Proteomes" id="UP001054945"/>
    </source>
</evidence>
<dbReference type="Proteomes" id="UP001054945">
    <property type="component" value="Unassembled WGS sequence"/>
</dbReference>
<gene>
    <name evidence="6" type="primary">SLC17A5</name>
    <name evidence="6" type="ORF">CEXT_105061</name>
</gene>
<keyword evidence="2 5" id="KW-0812">Transmembrane</keyword>
<dbReference type="GO" id="GO:0016020">
    <property type="term" value="C:membrane"/>
    <property type="evidence" value="ECO:0007669"/>
    <property type="project" value="UniProtKB-SubCell"/>
</dbReference>
<keyword evidence="7" id="KW-1185">Reference proteome</keyword>
<evidence type="ECO:0000256" key="2">
    <source>
        <dbReference type="ARBA" id="ARBA00022692"/>
    </source>
</evidence>
<reference evidence="6 7" key="1">
    <citation type="submission" date="2021-06" db="EMBL/GenBank/DDBJ databases">
        <title>Caerostris extrusa draft genome.</title>
        <authorList>
            <person name="Kono N."/>
            <person name="Arakawa K."/>
        </authorList>
    </citation>
    <scope>NUCLEOTIDE SEQUENCE [LARGE SCALE GENOMIC DNA]</scope>
</reference>
<accession>A0AAV4Q2D4</accession>
<organism evidence="6 7">
    <name type="scientific">Caerostris extrusa</name>
    <name type="common">Bark spider</name>
    <name type="synonym">Caerostris bankana</name>
    <dbReference type="NCBI Taxonomy" id="172846"/>
    <lineage>
        <taxon>Eukaryota</taxon>
        <taxon>Metazoa</taxon>
        <taxon>Ecdysozoa</taxon>
        <taxon>Arthropoda</taxon>
        <taxon>Chelicerata</taxon>
        <taxon>Arachnida</taxon>
        <taxon>Araneae</taxon>
        <taxon>Araneomorphae</taxon>
        <taxon>Entelegynae</taxon>
        <taxon>Araneoidea</taxon>
        <taxon>Araneidae</taxon>
        <taxon>Caerostris</taxon>
    </lineage>
</organism>
<evidence type="ECO:0000256" key="1">
    <source>
        <dbReference type="ARBA" id="ARBA00004141"/>
    </source>
</evidence>
<dbReference type="PANTHER" id="PTHR11662">
    <property type="entry name" value="SOLUTE CARRIER FAMILY 17"/>
    <property type="match status" value="1"/>
</dbReference>
<dbReference type="Gene3D" id="1.20.1250.20">
    <property type="entry name" value="MFS general substrate transporter like domains"/>
    <property type="match status" value="1"/>
</dbReference>
<proteinExistence type="predicted"/>
<evidence type="ECO:0000256" key="4">
    <source>
        <dbReference type="ARBA" id="ARBA00023136"/>
    </source>
</evidence>
<sequence length="154" mass="16576">MEKIVEEKKKRCELPGVRYLFALNAAIGYCAIYALRMNISVAIVAMVNQTAIHDNPGTNVTSDDCPAPTHHKGFGNSTEISEDGEFIPGGRLAEVYSAKWVFGISTLIVAVLTLLTPLAARLGVEYLTAIRALEGLALGVTLPAINYMVGQWAP</sequence>